<comment type="caution">
    <text evidence="1">The sequence shown here is derived from an EMBL/GenBank/DDBJ whole genome shotgun (WGS) entry which is preliminary data.</text>
</comment>
<dbReference type="RefSeq" id="WP_144254723.1">
    <property type="nucleotide sequence ID" value="NZ_VJZT01000001.1"/>
</dbReference>
<protein>
    <recommendedName>
        <fullName evidence="3">GLPGLI family protein</fullName>
    </recommendedName>
</protein>
<evidence type="ECO:0008006" key="3">
    <source>
        <dbReference type="Google" id="ProtNLM"/>
    </source>
</evidence>
<evidence type="ECO:0000313" key="1">
    <source>
        <dbReference type="EMBL" id="TRX42800.1"/>
    </source>
</evidence>
<name>A0A553ECL6_9FLAO</name>
<evidence type="ECO:0000313" key="2">
    <source>
        <dbReference type="Proteomes" id="UP000316371"/>
    </source>
</evidence>
<keyword evidence="2" id="KW-1185">Reference proteome</keyword>
<sequence length="209" mass="23893">MKKHITIFLTLCTVWTVCSQNFEGKITYFNSYKSNNPQVTDQQWNTMLGSTQEYYIKSGDYKSVVNGSLFQWQLYRNDANKLYNKMANSEIAFWNDGAIQGDEVLKVVWNKKTSTVLGYLCDELILTCKSGVQKYYFNSKIKVDAALFAKHKFGNWFDFVSKSNAIPLKTIIETPQFTLVSTATAVLPMVLESSFFQLPVGILTEKSPY</sequence>
<gene>
    <name evidence="1" type="ORF">FNW21_00265</name>
</gene>
<dbReference type="EMBL" id="VJZT01000001">
    <property type="protein sequence ID" value="TRX42800.1"/>
    <property type="molecule type" value="Genomic_DNA"/>
</dbReference>
<organism evidence="1 2">
    <name type="scientific">Flavobacterium restrictum</name>
    <dbReference type="NCBI Taxonomy" id="2594428"/>
    <lineage>
        <taxon>Bacteria</taxon>
        <taxon>Pseudomonadati</taxon>
        <taxon>Bacteroidota</taxon>
        <taxon>Flavobacteriia</taxon>
        <taxon>Flavobacteriales</taxon>
        <taxon>Flavobacteriaceae</taxon>
        <taxon>Flavobacterium</taxon>
    </lineage>
</organism>
<accession>A0A553ECL6</accession>
<reference evidence="1 2" key="1">
    <citation type="submission" date="2019-07" db="EMBL/GenBank/DDBJ databases">
        <title>Novel species of Flavobacterium.</title>
        <authorList>
            <person name="Liu Q."/>
            <person name="Xin Y.-H."/>
        </authorList>
    </citation>
    <scope>NUCLEOTIDE SEQUENCE [LARGE SCALE GENOMIC DNA]</scope>
    <source>
        <strain evidence="1 2">LB1R34</strain>
    </source>
</reference>
<dbReference type="AlphaFoldDB" id="A0A553ECL6"/>
<dbReference type="OrthoDB" id="1377129at2"/>
<proteinExistence type="predicted"/>
<dbReference type="Proteomes" id="UP000316371">
    <property type="component" value="Unassembled WGS sequence"/>
</dbReference>